<accession>S7N1Z8</accession>
<gene>
    <name evidence="2" type="ORF">D623_10011052</name>
</gene>
<feature type="compositionally biased region" description="Polar residues" evidence="1">
    <location>
        <begin position="40"/>
        <end position="49"/>
    </location>
</feature>
<reference evidence="2 3" key="1">
    <citation type="journal article" date="2013" name="Nat. Commun.">
        <title>Genome analysis reveals insights into physiology and longevity of the Brandt's bat Myotis brandtii.</title>
        <authorList>
            <person name="Seim I."/>
            <person name="Fang X."/>
            <person name="Xiong Z."/>
            <person name="Lobanov A.V."/>
            <person name="Huang Z."/>
            <person name="Ma S."/>
            <person name="Feng Y."/>
            <person name="Turanov A.A."/>
            <person name="Zhu Y."/>
            <person name="Lenz T.L."/>
            <person name="Gerashchenko M.V."/>
            <person name="Fan D."/>
            <person name="Hee Yim S."/>
            <person name="Yao X."/>
            <person name="Jordan D."/>
            <person name="Xiong Y."/>
            <person name="Ma Y."/>
            <person name="Lyapunov A.N."/>
            <person name="Chen G."/>
            <person name="Kulakova O.I."/>
            <person name="Sun Y."/>
            <person name="Lee S.G."/>
            <person name="Bronson R.T."/>
            <person name="Moskalev A.A."/>
            <person name="Sunyaev S.R."/>
            <person name="Zhang G."/>
            <person name="Krogh A."/>
            <person name="Wang J."/>
            <person name="Gladyshev V.N."/>
        </authorList>
    </citation>
    <scope>NUCLEOTIDE SEQUENCE [LARGE SCALE GENOMIC DNA]</scope>
</reference>
<evidence type="ECO:0000313" key="3">
    <source>
        <dbReference type="Proteomes" id="UP000052978"/>
    </source>
</evidence>
<dbReference type="EMBL" id="KE163161">
    <property type="protein sequence ID" value="EPQ11029.1"/>
    <property type="molecule type" value="Genomic_DNA"/>
</dbReference>
<feature type="compositionally biased region" description="Basic and acidic residues" evidence="1">
    <location>
        <begin position="83"/>
        <end position="96"/>
    </location>
</feature>
<evidence type="ECO:0000256" key="1">
    <source>
        <dbReference type="SAM" id="MobiDB-lite"/>
    </source>
</evidence>
<feature type="compositionally biased region" description="Pro residues" evidence="1">
    <location>
        <begin position="17"/>
        <end position="30"/>
    </location>
</feature>
<organism evidence="2 3">
    <name type="scientific">Myotis brandtii</name>
    <name type="common">Brandt's bat</name>
    <dbReference type="NCBI Taxonomy" id="109478"/>
    <lineage>
        <taxon>Eukaryota</taxon>
        <taxon>Metazoa</taxon>
        <taxon>Chordata</taxon>
        <taxon>Craniata</taxon>
        <taxon>Vertebrata</taxon>
        <taxon>Euteleostomi</taxon>
        <taxon>Mammalia</taxon>
        <taxon>Eutheria</taxon>
        <taxon>Laurasiatheria</taxon>
        <taxon>Chiroptera</taxon>
        <taxon>Yangochiroptera</taxon>
        <taxon>Vespertilionidae</taxon>
        <taxon>Myotis</taxon>
    </lineage>
</organism>
<evidence type="ECO:0000313" key="2">
    <source>
        <dbReference type="EMBL" id="EPQ11029.1"/>
    </source>
</evidence>
<feature type="compositionally biased region" description="Low complexity" evidence="1">
    <location>
        <begin position="105"/>
        <end position="114"/>
    </location>
</feature>
<name>S7N1Z8_MYOBR</name>
<sequence length="114" mass="11862">MSCARRALQHIRESTLPPAPVDTDLPPPGSPRRAWAARTVRSTGKSATCGTGEGIPSGQDLEEVDSYNLKRQAGQASGQGARQSHEEAGGRGEKGQCHQGLRGLAAAAAGDMQE</sequence>
<proteinExistence type="predicted"/>
<feature type="compositionally biased region" description="Low complexity" evidence="1">
    <location>
        <begin position="71"/>
        <end position="82"/>
    </location>
</feature>
<protein>
    <submittedName>
        <fullName evidence="2">Uncharacterized protein</fullName>
    </submittedName>
</protein>
<dbReference type="Proteomes" id="UP000052978">
    <property type="component" value="Unassembled WGS sequence"/>
</dbReference>
<feature type="region of interest" description="Disordered" evidence="1">
    <location>
        <begin position="1"/>
        <end position="114"/>
    </location>
</feature>
<keyword evidence="3" id="KW-1185">Reference proteome</keyword>
<dbReference type="AlphaFoldDB" id="S7N1Z8"/>